<dbReference type="PANTHER" id="PTHR42718">
    <property type="entry name" value="MAJOR FACILITATOR SUPERFAMILY MULTIDRUG TRANSPORTER MFSC"/>
    <property type="match status" value="1"/>
</dbReference>
<feature type="region of interest" description="Disordered" evidence="8">
    <location>
        <begin position="454"/>
        <end position="473"/>
    </location>
</feature>
<comment type="subcellular location">
    <subcellularLocation>
        <location evidence="1">Cell membrane</location>
        <topology evidence="1">Multi-pass membrane protein</topology>
    </subcellularLocation>
</comment>
<dbReference type="AlphaFoldDB" id="A0A6P2BWY2"/>
<protein>
    <submittedName>
        <fullName evidence="11">DHA2 family efflux MFS transporter permease subunit</fullName>
    </submittedName>
</protein>
<dbReference type="InterPro" id="IPR020846">
    <property type="entry name" value="MFS_dom"/>
</dbReference>
<feature type="transmembrane region" description="Helical" evidence="9">
    <location>
        <begin position="28"/>
        <end position="50"/>
    </location>
</feature>
<feature type="transmembrane region" description="Helical" evidence="9">
    <location>
        <begin position="384"/>
        <end position="404"/>
    </location>
</feature>
<keyword evidence="5 9" id="KW-0812">Transmembrane</keyword>
<comment type="caution">
    <text evidence="11">The sequence shown here is derived from an EMBL/GenBank/DDBJ whole genome shotgun (WGS) entry which is preliminary data.</text>
</comment>
<name>A0A6P2BWY2_9ACTN</name>
<feature type="domain" description="Major facilitator superfamily (MFS) profile" evidence="10">
    <location>
        <begin position="1"/>
        <end position="443"/>
    </location>
</feature>
<evidence type="ECO:0000256" key="2">
    <source>
        <dbReference type="ARBA" id="ARBA00008537"/>
    </source>
</evidence>
<evidence type="ECO:0000313" key="12">
    <source>
        <dbReference type="Proteomes" id="UP000460272"/>
    </source>
</evidence>
<reference evidence="11 12" key="1">
    <citation type="submission" date="2018-11" db="EMBL/GenBank/DDBJ databases">
        <title>Trebonia kvetii gen.nov., sp.nov., a novel acidophilic actinobacterium, and proposal of the new actinobacterial family Treboniaceae fam. nov.</title>
        <authorList>
            <person name="Rapoport D."/>
            <person name="Sagova-Mareckova M."/>
            <person name="Sedlacek I."/>
            <person name="Provaznik J."/>
            <person name="Kralova S."/>
            <person name="Pavlinic D."/>
            <person name="Benes V."/>
            <person name="Kopecky J."/>
        </authorList>
    </citation>
    <scope>NUCLEOTIDE SEQUENCE [LARGE SCALE GENOMIC DNA]</scope>
    <source>
        <strain evidence="11 12">15Tr583</strain>
    </source>
</reference>
<proteinExistence type="inferred from homology"/>
<feature type="transmembrane region" description="Helical" evidence="9">
    <location>
        <begin position="203"/>
        <end position="229"/>
    </location>
</feature>
<dbReference type="InterPro" id="IPR036259">
    <property type="entry name" value="MFS_trans_sf"/>
</dbReference>
<accession>A0A6P2BWY2</accession>
<dbReference type="NCBIfam" id="TIGR00711">
    <property type="entry name" value="efflux_EmrB"/>
    <property type="match status" value="1"/>
</dbReference>
<keyword evidence="4" id="KW-1003">Cell membrane</keyword>
<keyword evidence="6 9" id="KW-1133">Transmembrane helix</keyword>
<keyword evidence="12" id="KW-1185">Reference proteome</keyword>
<dbReference type="Pfam" id="PF07690">
    <property type="entry name" value="MFS_1"/>
    <property type="match status" value="1"/>
</dbReference>
<sequence length="473" mass="48444">MFIAVMDQTIVNVALAAIGRQFHTPATAVSGAVIGYQVSVALFIPAAAWLGDRIGPRQVLLGSIAVFTAASALCGLAGSLDELVAFRVLQGIGGGMMAPAGLTMLFRAFPQAERVRASAILVIPTALAPAAGPVIGGLFVTDVTWRWVFYVNVPFGLFALAFGALFLADQEHPAARRFDVAGFLTSGLGLGLLMYGVSEGPSAGWTAAPIVACIVAGALLLAAMVVIELRATAPLLDLRVYADRLFRSTSIVLTLTSVAFFGLLFLLSLFFQDGLHLSALEAGSTICPEAVGVIIASQIVSRRIYPAVGPRRIMAAGLLLIAGVAVLLSFAGTGTSVWLLRAILFVMGFGVAAVFLPSQAAGFATIGAERTSVASTVFNAQRMIGGATGVALLTAVISALHPVRTVAGRAIANLPAFHHGLLVCAGVAVAAALAALTVSDADAAPTMIRPRRQTRVSAAAPLSAEGAAAGTTD</sequence>
<feature type="transmembrane region" description="Helical" evidence="9">
    <location>
        <begin position="313"/>
        <end position="332"/>
    </location>
</feature>
<feature type="transmembrane region" description="Helical" evidence="9">
    <location>
        <begin position="338"/>
        <end position="363"/>
    </location>
</feature>
<feature type="transmembrane region" description="Helical" evidence="9">
    <location>
        <begin position="147"/>
        <end position="168"/>
    </location>
</feature>
<organism evidence="11 12">
    <name type="scientific">Trebonia kvetii</name>
    <dbReference type="NCBI Taxonomy" id="2480626"/>
    <lineage>
        <taxon>Bacteria</taxon>
        <taxon>Bacillati</taxon>
        <taxon>Actinomycetota</taxon>
        <taxon>Actinomycetes</taxon>
        <taxon>Streptosporangiales</taxon>
        <taxon>Treboniaceae</taxon>
        <taxon>Trebonia</taxon>
    </lineage>
</organism>
<dbReference type="GO" id="GO:0005886">
    <property type="term" value="C:plasma membrane"/>
    <property type="evidence" value="ECO:0007669"/>
    <property type="project" value="UniProtKB-SubCell"/>
</dbReference>
<comment type="similarity">
    <text evidence="2">Belongs to the major facilitator superfamily. EmrB family.</text>
</comment>
<dbReference type="PANTHER" id="PTHR42718:SF9">
    <property type="entry name" value="MAJOR FACILITATOR SUPERFAMILY MULTIDRUG TRANSPORTER MFSC"/>
    <property type="match status" value="1"/>
</dbReference>
<feature type="transmembrane region" description="Helical" evidence="9">
    <location>
        <begin position="118"/>
        <end position="141"/>
    </location>
</feature>
<evidence type="ECO:0000256" key="3">
    <source>
        <dbReference type="ARBA" id="ARBA00022448"/>
    </source>
</evidence>
<feature type="compositionally biased region" description="Low complexity" evidence="8">
    <location>
        <begin position="458"/>
        <end position="473"/>
    </location>
</feature>
<dbReference type="InterPro" id="IPR011701">
    <property type="entry name" value="MFS"/>
</dbReference>
<dbReference type="Gene3D" id="1.20.1250.20">
    <property type="entry name" value="MFS general substrate transporter like domains"/>
    <property type="match status" value="1"/>
</dbReference>
<evidence type="ECO:0000256" key="7">
    <source>
        <dbReference type="ARBA" id="ARBA00023136"/>
    </source>
</evidence>
<dbReference type="InterPro" id="IPR004638">
    <property type="entry name" value="EmrB-like"/>
</dbReference>
<keyword evidence="7 9" id="KW-0472">Membrane</keyword>
<evidence type="ECO:0000256" key="1">
    <source>
        <dbReference type="ARBA" id="ARBA00004651"/>
    </source>
</evidence>
<feature type="transmembrane region" description="Helical" evidence="9">
    <location>
        <begin position="84"/>
        <end position="106"/>
    </location>
</feature>
<evidence type="ECO:0000313" key="11">
    <source>
        <dbReference type="EMBL" id="TVZ02736.1"/>
    </source>
</evidence>
<dbReference type="Gene3D" id="1.20.1720.10">
    <property type="entry name" value="Multidrug resistance protein D"/>
    <property type="match status" value="1"/>
</dbReference>
<dbReference type="Proteomes" id="UP000460272">
    <property type="component" value="Unassembled WGS sequence"/>
</dbReference>
<evidence type="ECO:0000256" key="9">
    <source>
        <dbReference type="SAM" id="Phobius"/>
    </source>
</evidence>
<feature type="transmembrane region" description="Helical" evidence="9">
    <location>
        <begin position="250"/>
        <end position="271"/>
    </location>
</feature>
<evidence type="ECO:0000256" key="8">
    <source>
        <dbReference type="SAM" id="MobiDB-lite"/>
    </source>
</evidence>
<evidence type="ECO:0000256" key="6">
    <source>
        <dbReference type="ARBA" id="ARBA00022989"/>
    </source>
</evidence>
<feature type="transmembrane region" description="Helical" evidence="9">
    <location>
        <begin position="416"/>
        <end position="439"/>
    </location>
</feature>
<evidence type="ECO:0000256" key="5">
    <source>
        <dbReference type="ARBA" id="ARBA00022692"/>
    </source>
</evidence>
<dbReference type="PROSITE" id="PS50850">
    <property type="entry name" value="MFS"/>
    <property type="match status" value="1"/>
</dbReference>
<gene>
    <name evidence="11" type="ORF">EAS64_26605</name>
</gene>
<dbReference type="SUPFAM" id="SSF103473">
    <property type="entry name" value="MFS general substrate transporter"/>
    <property type="match status" value="1"/>
</dbReference>
<feature type="transmembrane region" description="Helical" evidence="9">
    <location>
        <begin position="180"/>
        <end position="197"/>
    </location>
</feature>
<keyword evidence="3" id="KW-0813">Transport</keyword>
<dbReference type="EMBL" id="RPFW01000005">
    <property type="protein sequence ID" value="TVZ02736.1"/>
    <property type="molecule type" value="Genomic_DNA"/>
</dbReference>
<evidence type="ECO:0000259" key="10">
    <source>
        <dbReference type="PROSITE" id="PS50850"/>
    </source>
</evidence>
<dbReference type="GO" id="GO:0022857">
    <property type="term" value="F:transmembrane transporter activity"/>
    <property type="evidence" value="ECO:0007669"/>
    <property type="project" value="InterPro"/>
</dbReference>
<evidence type="ECO:0000256" key="4">
    <source>
        <dbReference type="ARBA" id="ARBA00022475"/>
    </source>
</evidence>
<dbReference type="OrthoDB" id="7375466at2"/>
<feature type="transmembrane region" description="Helical" evidence="9">
    <location>
        <begin position="59"/>
        <end position="78"/>
    </location>
</feature>